<evidence type="ECO:0000313" key="3">
    <source>
        <dbReference type="Proteomes" id="UP001322664"/>
    </source>
</evidence>
<evidence type="ECO:0000259" key="1">
    <source>
        <dbReference type="Pfam" id="PF07687"/>
    </source>
</evidence>
<protein>
    <submittedName>
        <fullName evidence="2">M20 family metallopeptidase</fullName>
    </submittedName>
</protein>
<dbReference type="Gene3D" id="3.30.70.360">
    <property type="match status" value="1"/>
</dbReference>
<dbReference type="RefSeq" id="WP_319837917.1">
    <property type="nucleotide sequence ID" value="NZ_CP137624.1"/>
</dbReference>
<dbReference type="PIRSF" id="PIRSF005962">
    <property type="entry name" value="Pept_M20D_amidohydro"/>
    <property type="match status" value="1"/>
</dbReference>
<dbReference type="Pfam" id="PF01546">
    <property type="entry name" value="Peptidase_M20"/>
    <property type="match status" value="1"/>
</dbReference>
<keyword evidence="3" id="KW-1185">Reference proteome</keyword>
<organism evidence="2 3">
    <name type="scientific">Lysinibacillus louembei</name>
    <dbReference type="NCBI Taxonomy" id="1470088"/>
    <lineage>
        <taxon>Bacteria</taxon>
        <taxon>Bacillati</taxon>
        <taxon>Bacillota</taxon>
        <taxon>Bacilli</taxon>
        <taxon>Bacillales</taxon>
        <taxon>Bacillaceae</taxon>
        <taxon>Lysinibacillus</taxon>
    </lineage>
</organism>
<dbReference type="InterPro" id="IPR002933">
    <property type="entry name" value="Peptidase_M20"/>
</dbReference>
<dbReference type="SUPFAM" id="SSF55031">
    <property type="entry name" value="Bacterial exopeptidase dimerisation domain"/>
    <property type="match status" value="1"/>
</dbReference>
<dbReference type="InterPro" id="IPR011650">
    <property type="entry name" value="Peptidase_M20_dimer"/>
</dbReference>
<accession>A0ABZ0S171</accession>
<dbReference type="Gene3D" id="3.40.630.10">
    <property type="entry name" value="Zn peptidases"/>
    <property type="match status" value="1"/>
</dbReference>
<proteinExistence type="predicted"/>
<dbReference type="InterPro" id="IPR036264">
    <property type="entry name" value="Bact_exopeptidase_dim_dom"/>
</dbReference>
<name>A0ABZ0S171_9BACI</name>
<dbReference type="SUPFAM" id="SSF53187">
    <property type="entry name" value="Zn-dependent exopeptidases"/>
    <property type="match status" value="1"/>
</dbReference>
<sequence>MSLLSKAQAIAAEMIAIRRHLHQHPELSNQEFETTKLVASYLSKWDIPYTIAESGTGIVALIQTPNATKTLALRADMDALPIAEETAVPYKSIYTGVMHACGHDLHTAVLLGTAKMLIDNQHLLKANVKLIFQPAEEIMSGAKEMLQAGVLKNPKVDAAVALHTSPDLSVGEIGIRQGAMLAACDNITITIKGAGGHAAHPHKSVDPIMIAGHVLTSLQTIISRELPPTEQAVVTIGQIHGGEAHNIIPETVIMKGTVRTTNPAIREQMPTIIERIIHHTAQSMRGAATLHYEHGCPALISDMPLLQLFEQVTSELLGEEHVVHMPVPSMGGEDFAYFLEQVPGFMFRMGTGSDNENTRRALHNHKVEFEDEAIQYGIAAMVNFALTYGEV</sequence>
<dbReference type="PANTHER" id="PTHR11014:SF63">
    <property type="entry name" value="METALLOPEPTIDASE, PUTATIVE (AFU_ORTHOLOGUE AFUA_6G09600)-RELATED"/>
    <property type="match status" value="1"/>
</dbReference>
<dbReference type="CDD" id="cd03886">
    <property type="entry name" value="M20_Acy1"/>
    <property type="match status" value="1"/>
</dbReference>
<dbReference type="InterPro" id="IPR017439">
    <property type="entry name" value="Amidohydrolase"/>
</dbReference>
<dbReference type="NCBIfam" id="TIGR01891">
    <property type="entry name" value="amidohydrolases"/>
    <property type="match status" value="1"/>
</dbReference>
<dbReference type="Pfam" id="PF07687">
    <property type="entry name" value="M20_dimer"/>
    <property type="match status" value="1"/>
</dbReference>
<reference evidence="2 3" key="1">
    <citation type="submission" date="2023-09" db="EMBL/GenBank/DDBJ databases">
        <authorList>
            <person name="Page C.A."/>
            <person name="Perez-Diaz I.M."/>
        </authorList>
    </citation>
    <scope>NUCLEOTIDE SEQUENCE [LARGE SCALE GENOMIC DNA]</scope>
    <source>
        <strain evidence="2 3">Ll15</strain>
    </source>
</reference>
<gene>
    <name evidence="2" type="ORF">R6U77_06880</name>
</gene>
<evidence type="ECO:0000313" key="2">
    <source>
        <dbReference type="EMBL" id="WPK13394.1"/>
    </source>
</evidence>
<feature type="domain" description="Peptidase M20 dimerisation" evidence="1">
    <location>
        <begin position="187"/>
        <end position="277"/>
    </location>
</feature>
<dbReference type="PANTHER" id="PTHR11014">
    <property type="entry name" value="PEPTIDASE M20 FAMILY MEMBER"/>
    <property type="match status" value="1"/>
</dbReference>
<dbReference type="Proteomes" id="UP001322664">
    <property type="component" value="Chromosome"/>
</dbReference>
<dbReference type="EMBL" id="CP137624">
    <property type="protein sequence ID" value="WPK13394.1"/>
    <property type="molecule type" value="Genomic_DNA"/>
</dbReference>